<keyword evidence="3" id="KW-0067">ATP-binding</keyword>
<dbReference type="InterPro" id="IPR004408">
    <property type="entry name" value="Biotin_CoA_COase_ligase"/>
</dbReference>
<comment type="catalytic activity">
    <reaction evidence="6">
        <text>biotin + L-lysyl-[protein] + ATP = N(6)-biotinyl-L-lysyl-[protein] + AMP + diphosphate + H(+)</text>
        <dbReference type="Rhea" id="RHEA:11756"/>
        <dbReference type="Rhea" id="RHEA-COMP:9752"/>
        <dbReference type="Rhea" id="RHEA-COMP:10505"/>
        <dbReference type="ChEBI" id="CHEBI:15378"/>
        <dbReference type="ChEBI" id="CHEBI:29969"/>
        <dbReference type="ChEBI" id="CHEBI:30616"/>
        <dbReference type="ChEBI" id="CHEBI:33019"/>
        <dbReference type="ChEBI" id="CHEBI:57586"/>
        <dbReference type="ChEBI" id="CHEBI:83144"/>
        <dbReference type="ChEBI" id="CHEBI:456215"/>
        <dbReference type="EC" id="6.3.4.15"/>
    </reaction>
</comment>
<feature type="domain" description="BPL/LPL catalytic" evidence="7">
    <location>
        <begin position="1"/>
        <end position="179"/>
    </location>
</feature>
<name>A0A212PWI6_9PROT</name>
<dbReference type="GO" id="GO:0005524">
    <property type="term" value="F:ATP binding"/>
    <property type="evidence" value="ECO:0007669"/>
    <property type="project" value="UniProtKB-KW"/>
</dbReference>
<keyword evidence="4" id="KW-0092">Biotin</keyword>
<dbReference type="InterPro" id="IPR008988">
    <property type="entry name" value="Transcriptional_repressor_C"/>
</dbReference>
<dbReference type="InterPro" id="IPR045864">
    <property type="entry name" value="aa-tRNA-synth_II/BPL/LPL"/>
</dbReference>
<dbReference type="Pfam" id="PF02237">
    <property type="entry name" value="BPL_C"/>
    <property type="match status" value="1"/>
</dbReference>
<evidence type="ECO:0000256" key="4">
    <source>
        <dbReference type="ARBA" id="ARBA00023267"/>
    </source>
</evidence>
<dbReference type="NCBIfam" id="TIGR00121">
    <property type="entry name" value="birA_ligase"/>
    <property type="match status" value="1"/>
</dbReference>
<accession>A0A212PWI6</accession>
<dbReference type="CDD" id="cd16442">
    <property type="entry name" value="BPL"/>
    <property type="match status" value="1"/>
</dbReference>
<dbReference type="SUPFAM" id="SSF50037">
    <property type="entry name" value="C-terminal domain of transcriptional repressors"/>
    <property type="match status" value="1"/>
</dbReference>
<evidence type="ECO:0000259" key="7">
    <source>
        <dbReference type="PROSITE" id="PS51733"/>
    </source>
</evidence>
<dbReference type="GO" id="GO:0004077">
    <property type="term" value="F:biotin--[biotin carboxyl-carrier protein] ligase activity"/>
    <property type="evidence" value="ECO:0007669"/>
    <property type="project" value="UniProtKB-EC"/>
</dbReference>
<gene>
    <name evidence="8" type="ORF">SAMN07250955_10171</name>
</gene>
<protein>
    <recommendedName>
        <fullName evidence="5">biotin--[biotin carboxyl-carrier protein] ligase</fullName>
        <ecNumber evidence="5">6.3.4.15</ecNumber>
    </recommendedName>
</protein>
<evidence type="ECO:0000256" key="5">
    <source>
        <dbReference type="ARBA" id="ARBA00024227"/>
    </source>
</evidence>
<dbReference type="EMBL" id="FYEH01000001">
    <property type="protein sequence ID" value="SNB51305.1"/>
    <property type="molecule type" value="Genomic_DNA"/>
</dbReference>
<keyword evidence="2" id="KW-0547">Nucleotide-binding</keyword>
<sequence length="244" mass="25932">MSAPYRLRLLEEASSTNDLAREAALAGEPADLWIVARSQSGGRGRLGRPWRSPPGNFYGSLILRLEADLATASTLSLVAGLAVAETIHELSGGRLAPRLKWPNDVLIDGAKLAGILVEGAMDGQGCWLVIGIGVNLESAPADLPYPATSLRAAGLPALSPEAFLAVLDGCFRGRLRQWREGGFPALREAWLTAAMGIGQLVKIRQGEREREGRLADLAGDGAILVEFDGGAMEHFTAGEIVFQH</sequence>
<dbReference type="InterPro" id="IPR004143">
    <property type="entry name" value="BPL_LPL_catalytic"/>
</dbReference>
<dbReference type="Gene3D" id="3.30.930.10">
    <property type="entry name" value="Bira Bifunctional Protein, Domain 2"/>
    <property type="match status" value="1"/>
</dbReference>
<dbReference type="Gene3D" id="2.30.30.100">
    <property type="match status" value="1"/>
</dbReference>
<dbReference type="AlphaFoldDB" id="A0A212PWI6"/>
<dbReference type="GO" id="GO:0005737">
    <property type="term" value="C:cytoplasm"/>
    <property type="evidence" value="ECO:0007669"/>
    <property type="project" value="TreeGrafter"/>
</dbReference>
<dbReference type="InterPro" id="IPR003142">
    <property type="entry name" value="BPL_C"/>
</dbReference>
<evidence type="ECO:0000256" key="2">
    <source>
        <dbReference type="ARBA" id="ARBA00022741"/>
    </source>
</evidence>
<dbReference type="PROSITE" id="PS51733">
    <property type="entry name" value="BPL_LPL_CATALYTIC"/>
    <property type="match status" value="1"/>
</dbReference>
<dbReference type="Pfam" id="PF03099">
    <property type="entry name" value="BPL_LplA_LipB"/>
    <property type="match status" value="1"/>
</dbReference>
<evidence type="ECO:0000256" key="6">
    <source>
        <dbReference type="ARBA" id="ARBA00047846"/>
    </source>
</evidence>
<proteinExistence type="predicted"/>
<reference evidence="8 9" key="1">
    <citation type="submission" date="2017-06" db="EMBL/GenBank/DDBJ databases">
        <authorList>
            <person name="Kim H.J."/>
            <person name="Triplett B.A."/>
        </authorList>
    </citation>
    <scope>NUCLEOTIDE SEQUENCE [LARGE SCALE GENOMIC DNA]</scope>
    <source>
        <strain evidence="8 9">B29T1</strain>
    </source>
</reference>
<dbReference type="SUPFAM" id="SSF55681">
    <property type="entry name" value="Class II aaRS and biotin synthetases"/>
    <property type="match status" value="1"/>
</dbReference>
<dbReference type="PANTHER" id="PTHR12835">
    <property type="entry name" value="BIOTIN PROTEIN LIGASE"/>
    <property type="match status" value="1"/>
</dbReference>
<evidence type="ECO:0000256" key="1">
    <source>
        <dbReference type="ARBA" id="ARBA00022598"/>
    </source>
</evidence>
<evidence type="ECO:0000313" key="8">
    <source>
        <dbReference type="EMBL" id="SNB51305.1"/>
    </source>
</evidence>
<dbReference type="EC" id="6.3.4.15" evidence="5"/>
<evidence type="ECO:0000256" key="3">
    <source>
        <dbReference type="ARBA" id="ARBA00022840"/>
    </source>
</evidence>
<organism evidence="8 9">
    <name type="scientific">Arboricoccus pini</name>
    <dbReference type="NCBI Taxonomy" id="1963835"/>
    <lineage>
        <taxon>Bacteria</taxon>
        <taxon>Pseudomonadati</taxon>
        <taxon>Pseudomonadota</taxon>
        <taxon>Alphaproteobacteria</taxon>
        <taxon>Geminicoccales</taxon>
        <taxon>Geminicoccaceae</taxon>
        <taxon>Arboricoccus</taxon>
    </lineage>
</organism>
<dbReference type="PANTHER" id="PTHR12835:SF5">
    <property type="entry name" value="BIOTIN--PROTEIN LIGASE"/>
    <property type="match status" value="1"/>
</dbReference>
<keyword evidence="9" id="KW-1185">Reference proteome</keyword>
<dbReference type="RefSeq" id="WP_165769339.1">
    <property type="nucleotide sequence ID" value="NZ_FYEH01000001.1"/>
</dbReference>
<keyword evidence="1 8" id="KW-0436">Ligase</keyword>
<evidence type="ECO:0000313" key="9">
    <source>
        <dbReference type="Proteomes" id="UP000197065"/>
    </source>
</evidence>
<dbReference type="Proteomes" id="UP000197065">
    <property type="component" value="Unassembled WGS sequence"/>
</dbReference>